<sequence length="218" mass="23647">MNRAILLVLAGSSLFGLSGMARAETARQTLEAASQCVQIDARLERLACFDRVFETPVQVAMPTVQSHLPPSWQRAMQAVQNSNENWTLTTEGEGKGSNAWVTLTALNQKTRFADNAKPVLMLSCIDNLSRVELALPSGVSDARIEISAAGLDSQYMRSDDSGTLMSSARGMPAISMMKSMAGQSRLLLRSNAPFADGLQFDTEPLKHALGALRERCGW</sequence>
<accession>A0A975U615</accession>
<evidence type="ECO:0000256" key="1">
    <source>
        <dbReference type="SAM" id="SignalP"/>
    </source>
</evidence>
<keyword evidence="1" id="KW-0732">Signal</keyword>
<keyword evidence="3" id="KW-1185">Reference proteome</keyword>
<evidence type="ECO:0000313" key="2">
    <source>
        <dbReference type="EMBL" id="QXO15823.1"/>
    </source>
</evidence>
<name>A0A975U615_9VIBR</name>
<organism evidence="2 3">
    <name type="scientific">Vibrio ostreae</name>
    <dbReference type="NCBI Taxonomy" id="2841925"/>
    <lineage>
        <taxon>Bacteria</taxon>
        <taxon>Pseudomonadati</taxon>
        <taxon>Pseudomonadota</taxon>
        <taxon>Gammaproteobacteria</taxon>
        <taxon>Vibrionales</taxon>
        <taxon>Vibrionaceae</taxon>
        <taxon>Vibrio</taxon>
    </lineage>
</organism>
<feature type="chain" id="PRO_5037800183" evidence="1">
    <location>
        <begin position="24"/>
        <end position="218"/>
    </location>
</feature>
<dbReference type="RefSeq" id="WP_136487102.1">
    <property type="nucleotide sequence ID" value="NZ_CP076642.1"/>
</dbReference>
<feature type="signal peptide" evidence="1">
    <location>
        <begin position="1"/>
        <end position="23"/>
    </location>
</feature>
<evidence type="ECO:0000313" key="3">
    <source>
        <dbReference type="Proteomes" id="UP000694232"/>
    </source>
</evidence>
<gene>
    <name evidence="2" type="primary">tagO</name>
    <name evidence="2" type="ORF">KNV97_05275</name>
</gene>
<dbReference type="EMBL" id="CP076642">
    <property type="protein sequence ID" value="QXO15823.1"/>
    <property type="molecule type" value="Genomic_DNA"/>
</dbReference>
<dbReference type="InterPro" id="IPR017738">
    <property type="entry name" value="T6SS-assoc_VCA0118"/>
</dbReference>
<reference evidence="2" key="1">
    <citation type="submission" date="2021-06" db="EMBL/GenBank/DDBJ databases">
        <title>Vibrio nov. sp., novel gut bacterium isolated from Yellow Sea oyster.</title>
        <authorList>
            <person name="Muhammad N."/>
            <person name="Nguyen T.H."/>
            <person name="Lee Y.-J."/>
            <person name="Ko J."/>
            <person name="Kim S.-G."/>
        </authorList>
    </citation>
    <scope>NUCLEOTIDE SEQUENCE</scope>
    <source>
        <strain evidence="2">OG9-811</strain>
    </source>
</reference>
<dbReference type="AlphaFoldDB" id="A0A975U615"/>
<dbReference type="Proteomes" id="UP000694232">
    <property type="component" value="Chromosome 2"/>
</dbReference>
<dbReference type="KEGG" id="vos:KNV97_05275"/>
<proteinExistence type="predicted"/>
<dbReference type="NCBIfam" id="TIGR03360">
    <property type="entry name" value="VI_minor_1"/>
    <property type="match status" value="1"/>
</dbReference>
<dbReference type="Pfam" id="PF11319">
    <property type="entry name" value="VasI"/>
    <property type="match status" value="1"/>
</dbReference>
<protein>
    <submittedName>
        <fullName evidence="2">Type VI secretion system-associated protein TagO</fullName>
    </submittedName>
</protein>